<organism evidence="4 5">
    <name type="scientific">candidate division WWE3 bacterium</name>
    <dbReference type="NCBI Taxonomy" id="2053526"/>
    <lineage>
        <taxon>Bacteria</taxon>
        <taxon>Katanobacteria</taxon>
    </lineage>
</organism>
<dbReference type="CDD" id="cd01127">
    <property type="entry name" value="TrwB_TraG_TraD_VirD4"/>
    <property type="match status" value="1"/>
</dbReference>
<evidence type="ECO:0000256" key="1">
    <source>
        <dbReference type="SAM" id="Phobius"/>
    </source>
</evidence>
<comment type="caution">
    <text evidence="4">The sequence shown here is derived from an EMBL/GenBank/DDBJ whole genome shotgun (WGS) entry which is preliminary data.</text>
</comment>
<keyword evidence="1" id="KW-0812">Transmembrane</keyword>
<reference evidence="4 5" key="1">
    <citation type="journal article" date="2018" name="Nat. Biotechnol.">
        <title>A standardized bacterial taxonomy based on genome phylogeny substantially revises the tree of life.</title>
        <authorList>
            <person name="Parks D.H."/>
            <person name="Chuvochina M."/>
            <person name="Waite D.W."/>
            <person name="Rinke C."/>
            <person name="Skarshewski A."/>
            <person name="Chaumeil P.A."/>
            <person name="Hugenholtz P."/>
        </authorList>
    </citation>
    <scope>NUCLEOTIDE SEQUENCE [LARGE SCALE GENOMIC DNA]</scope>
    <source>
        <strain evidence="4">UBA12021</strain>
    </source>
</reference>
<dbReference type="Proteomes" id="UP000262056">
    <property type="component" value="Unassembled WGS sequence"/>
</dbReference>
<evidence type="ECO:0000259" key="3">
    <source>
        <dbReference type="Pfam" id="PF12696"/>
    </source>
</evidence>
<dbReference type="AlphaFoldDB" id="A0A656PM07"/>
<dbReference type="InterPro" id="IPR002789">
    <property type="entry name" value="HerA_central"/>
</dbReference>
<dbReference type="Pfam" id="PF12696">
    <property type="entry name" value="TraG-D_C"/>
    <property type="match status" value="1"/>
</dbReference>
<dbReference type="Pfam" id="PF01935">
    <property type="entry name" value="DUF87"/>
    <property type="match status" value="1"/>
</dbReference>
<dbReference type="Gene3D" id="3.40.50.300">
    <property type="entry name" value="P-loop containing nucleotide triphosphate hydrolases"/>
    <property type="match status" value="2"/>
</dbReference>
<dbReference type="SUPFAM" id="SSF52540">
    <property type="entry name" value="P-loop containing nucleoside triphosphate hydrolases"/>
    <property type="match status" value="1"/>
</dbReference>
<dbReference type="EMBL" id="DQFB01000003">
    <property type="protein sequence ID" value="HCQ40383.1"/>
    <property type="molecule type" value="Genomic_DNA"/>
</dbReference>
<gene>
    <name evidence="4" type="ORF">DIU24_01580</name>
</gene>
<keyword evidence="1" id="KW-0472">Membrane</keyword>
<proteinExistence type="predicted"/>
<keyword evidence="1" id="KW-1133">Transmembrane helix</keyword>
<protein>
    <submittedName>
        <fullName evidence="4">DUF87 domain-containing protein</fullName>
    </submittedName>
</protein>
<evidence type="ECO:0000313" key="4">
    <source>
        <dbReference type="EMBL" id="HCQ40383.1"/>
    </source>
</evidence>
<feature type="domain" description="Helicase HerA central" evidence="2">
    <location>
        <begin position="508"/>
        <end position="677"/>
    </location>
</feature>
<evidence type="ECO:0000259" key="2">
    <source>
        <dbReference type="Pfam" id="PF01935"/>
    </source>
</evidence>
<name>A0A656PM07_UNCKA</name>
<accession>A0A656PM07</accession>
<dbReference type="InterPro" id="IPR032689">
    <property type="entry name" value="TraG-D_C"/>
</dbReference>
<dbReference type="InterPro" id="IPR027417">
    <property type="entry name" value="P-loop_NTPase"/>
</dbReference>
<feature type="transmembrane region" description="Helical" evidence="1">
    <location>
        <begin position="66"/>
        <end position="92"/>
    </location>
</feature>
<dbReference type="PANTHER" id="PTHR30121">
    <property type="entry name" value="UNCHARACTERIZED PROTEIN YJGR-RELATED"/>
    <property type="match status" value="1"/>
</dbReference>
<sequence>MRRIVMTATDTQLLQLLHQLQNHELSNIHTLLLGISMSLPGSDDQKLATYHWLTSLPLPEITPTTMVLVVTLGPTAVVLSLLILIILIIWTVRNIVPFVLSRLVKPDHQKKILQLTFPADTSKSAFATEQLYTLLHTLSRQLSFWDSVVQRKNEFSLEIVSTKKEGIRYLLAAHPKFIDIISRNLLSYLPGIKVAETEDYLNGYFETDGLTQSVVITELKLSSHLALPLTDQKALTENDTISYLTGNMTKLTPGELIACQIVISPVMANIHHNLISELKKLRSRIYKGQPLTEAVQKNAFQKLVSLPGLSIIWLLVIGIWKIASFAFMFIFSMVIGFFDTSGKSVPFLMAPTINIPQNILNPYEKELSQIIKSKIDQPLFETSIRILVSLKDVKDAHNRINGILASFGQLASPYQTFTTKQPLFPFKSNTLDTFKLRHLSYGSPLNPNPILSTSEMSDIYHFPYTYTTKTEDMVKVHSRELPAPLSVKNNAYFDVVFGKNTFGNTENPIGLTDDDRSRHVYIIGQTGSGKSTIMYHMLKDDIQKGRGIALIDPHGDLAEDLLSTVPVDRINDCIYLNPFDLRYPVGINLLELTPGLEDDELEQEKELVCESVISVFRRVFTKDENTDAHRIEYILRNTIYTAFTIENATIFTVYDLLNDPKYQKSITKNLEDENLRNFWKNEFGRAGNFQIIKMVSGVTAKVGRFLFSPTAKRILEQPKSTINFDDILRSSKVLLCNLAEGKLGEDTSQLLGTTVIAKLQQAAMRRARTKKSERTPFYLFIDEFQNFATSSFTKLLSGGRKFGLRLTIAEQSTSQQEDRNVVNVILANTGTVICFRTASPIDEQLMLSQFSPYVEKGDIVNLPRYKFYMKLSAVEPEEPFSGETLAIVIEPNVEKVDRIIEASRKNYAITYKKPISNGHKTNSKPMRKAKTIASADDVGTLL</sequence>
<evidence type="ECO:0000313" key="5">
    <source>
        <dbReference type="Proteomes" id="UP000262056"/>
    </source>
</evidence>
<feature type="domain" description="TraD/TraG TraM recognition site" evidence="3">
    <location>
        <begin position="776"/>
        <end position="839"/>
    </location>
</feature>
<dbReference type="InterPro" id="IPR051162">
    <property type="entry name" value="T4SS_component"/>
</dbReference>
<dbReference type="PANTHER" id="PTHR30121:SF6">
    <property type="entry name" value="SLR6007 PROTEIN"/>
    <property type="match status" value="1"/>
</dbReference>
<feature type="transmembrane region" description="Helical" evidence="1">
    <location>
        <begin position="311"/>
        <end position="338"/>
    </location>
</feature>